<dbReference type="OrthoDB" id="1700726at2759"/>
<feature type="domain" description="AMP-dependent synthetase/ligase" evidence="6">
    <location>
        <begin position="144"/>
        <end position="497"/>
    </location>
</feature>
<dbReference type="InParanoid" id="A0A084QZE0"/>
<dbReference type="Gene3D" id="3.40.50.12780">
    <property type="entry name" value="N-terminal domain of ligase-like"/>
    <property type="match status" value="1"/>
</dbReference>
<reference evidence="7 8" key="1">
    <citation type="journal article" date="2014" name="BMC Genomics">
        <title>Comparative genome sequencing reveals chemotype-specific gene clusters in the toxigenic black mold Stachybotrys.</title>
        <authorList>
            <person name="Semeiks J."/>
            <person name="Borek D."/>
            <person name="Otwinowski Z."/>
            <person name="Grishin N.V."/>
        </authorList>
    </citation>
    <scope>NUCLEOTIDE SEQUENCE [LARGE SCALE GENOMIC DNA]</scope>
    <source>
        <strain evidence="7 8">IBT 40285</strain>
    </source>
</reference>
<dbReference type="InterPro" id="IPR000873">
    <property type="entry name" value="AMP-dep_synth/lig_dom"/>
</dbReference>
<organism evidence="7 8">
    <name type="scientific">Stachybotrys chlorohalonatus (strain IBT 40285)</name>
    <dbReference type="NCBI Taxonomy" id="1283841"/>
    <lineage>
        <taxon>Eukaryota</taxon>
        <taxon>Fungi</taxon>
        <taxon>Dikarya</taxon>
        <taxon>Ascomycota</taxon>
        <taxon>Pezizomycotina</taxon>
        <taxon>Sordariomycetes</taxon>
        <taxon>Hypocreomycetidae</taxon>
        <taxon>Hypocreales</taxon>
        <taxon>Stachybotryaceae</taxon>
        <taxon>Stachybotrys</taxon>
    </lineage>
</organism>
<dbReference type="OMA" id="WEWLASI"/>
<dbReference type="GO" id="GO:0005524">
    <property type="term" value="F:ATP binding"/>
    <property type="evidence" value="ECO:0007669"/>
    <property type="project" value="UniProtKB-KW"/>
</dbReference>
<dbReference type="GO" id="GO:0004467">
    <property type="term" value="F:long-chain fatty acid-CoA ligase activity"/>
    <property type="evidence" value="ECO:0007669"/>
    <property type="project" value="UniProtKB-EC"/>
</dbReference>
<keyword evidence="2" id="KW-0436">Ligase</keyword>
<evidence type="ECO:0000256" key="3">
    <source>
        <dbReference type="ARBA" id="ARBA00022741"/>
    </source>
</evidence>
<evidence type="ECO:0000313" key="7">
    <source>
        <dbReference type="EMBL" id="KFA69325.1"/>
    </source>
</evidence>
<evidence type="ECO:0000256" key="4">
    <source>
        <dbReference type="ARBA" id="ARBA00022840"/>
    </source>
</evidence>
<keyword evidence="4" id="KW-0067">ATP-binding</keyword>
<evidence type="ECO:0000259" key="6">
    <source>
        <dbReference type="Pfam" id="PF00501"/>
    </source>
</evidence>
<comment type="similarity">
    <text evidence="1">Belongs to the ATP-dependent AMP-binding enzyme family.</text>
</comment>
<dbReference type="GO" id="GO:0005783">
    <property type="term" value="C:endoplasmic reticulum"/>
    <property type="evidence" value="ECO:0007669"/>
    <property type="project" value="TreeGrafter"/>
</dbReference>
<dbReference type="FunCoup" id="A0A084QZE0">
    <property type="interactions" value="770"/>
</dbReference>
<comment type="catalytic activity">
    <reaction evidence="5">
        <text>a long-chain fatty acid + ATP + CoA = a long-chain fatty acyl-CoA + AMP + diphosphate</text>
        <dbReference type="Rhea" id="RHEA:15421"/>
        <dbReference type="ChEBI" id="CHEBI:30616"/>
        <dbReference type="ChEBI" id="CHEBI:33019"/>
        <dbReference type="ChEBI" id="CHEBI:57287"/>
        <dbReference type="ChEBI" id="CHEBI:57560"/>
        <dbReference type="ChEBI" id="CHEBI:83139"/>
        <dbReference type="ChEBI" id="CHEBI:456215"/>
        <dbReference type="EC" id="6.2.1.3"/>
    </reaction>
</comment>
<dbReference type="HOGENOM" id="CLU_000022_45_2_1"/>
<evidence type="ECO:0000256" key="2">
    <source>
        <dbReference type="ARBA" id="ARBA00022598"/>
    </source>
</evidence>
<keyword evidence="3" id="KW-0547">Nucleotide-binding</keyword>
<dbReference type="SUPFAM" id="SSF56801">
    <property type="entry name" value="Acetyl-CoA synthetase-like"/>
    <property type="match status" value="1"/>
</dbReference>
<dbReference type="EMBL" id="KL659540">
    <property type="protein sequence ID" value="KFA69325.1"/>
    <property type="molecule type" value="Genomic_DNA"/>
</dbReference>
<feature type="non-terminal residue" evidence="7">
    <location>
        <position position="671"/>
    </location>
</feature>
<accession>A0A084QZE0</accession>
<keyword evidence="8" id="KW-1185">Reference proteome</keyword>
<dbReference type="AlphaFoldDB" id="A0A084QZE0"/>
<evidence type="ECO:0000256" key="1">
    <source>
        <dbReference type="ARBA" id="ARBA00006432"/>
    </source>
</evidence>
<proteinExistence type="inferred from homology"/>
<dbReference type="PROSITE" id="PS00455">
    <property type="entry name" value="AMP_BINDING"/>
    <property type="match status" value="1"/>
</dbReference>
<dbReference type="GO" id="GO:0005886">
    <property type="term" value="C:plasma membrane"/>
    <property type="evidence" value="ECO:0007669"/>
    <property type="project" value="TreeGrafter"/>
</dbReference>
<dbReference type="GO" id="GO:0035336">
    <property type="term" value="P:long-chain fatty-acyl-CoA metabolic process"/>
    <property type="evidence" value="ECO:0007669"/>
    <property type="project" value="TreeGrafter"/>
</dbReference>
<dbReference type="InterPro" id="IPR042099">
    <property type="entry name" value="ANL_N_sf"/>
</dbReference>
<evidence type="ECO:0000256" key="5">
    <source>
        <dbReference type="ARBA" id="ARBA00036813"/>
    </source>
</evidence>
<protein>
    <recommendedName>
        <fullName evidence="6">AMP-dependent synthetase/ligase domain-containing protein</fullName>
    </recommendedName>
</protein>
<dbReference type="Pfam" id="PF00501">
    <property type="entry name" value="AMP-binding"/>
    <property type="match status" value="1"/>
</dbReference>
<dbReference type="Proteomes" id="UP000028524">
    <property type="component" value="Unassembled WGS sequence"/>
</dbReference>
<dbReference type="InterPro" id="IPR020845">
    <property type="entry name" value="AMP-binding_CS"/>
</dbReference>
<dbReference type="GO" id="GO:0005811">
    <property type="term" value="C:lipid droplet"/>
    <property type="evidence" value="ECO:0007669"/>
    <property type="project" value="TreeGrafter"/>
</dbReference>
<dbReference type="PANTHER" id="PTHR43272">
    <property type="entry name" value="LONG-CHAIN-FATTY-ACID--COA LIGASE"/>
    <property type="match status" value="1"/>
</dbReference>
<gene>
    <name evidence="7" type="ORF">S40285_09090</name>
</gene>
<name>A0A084QZE0_STAC4</name>
<sequence length="671" mass="74290">MDFTKGPVPLQPVHEPPFTVEAPGYPKVAGETIPRRHAKYKDGLVNTPADGVHTVFDIICRSARLYPDNHAVGYRKLIKLYRENKKVQKKIDGQMTQVSKEWLYYELSPFSYFTYREYKQLIIDLGCGLRYLGLEAGKKLHFFTTAYDTLGAQGLEHSLTQTECEVQFIDRHLLPILSGTPIESSNIKTVIVNEECIFGSGNEVEEFKKSHPHIKVITYQELLTTGQQNPVGLVPAKGADLYCIMYTSGSSGVPKGACITHQSLVAGVAGLYTCVDDSVSDKERVLAYLPLAHILELALENLVFFIGGTLGYGSPQTLSDNSVKNCKGDMRDFKPTVMVGVPQVWETIRKGIAARLETSNPILRSLFWATVSYKSFLSRNRFPGAFALDGIVFSKVRELTGGQVRFTMNGGSGISDKTKEFISLVVAPMLTGYGLTETSANGALGSPLEYTPHAIGPVPGACDAKLVSIPDLGYSVDSQVPQGEIWLKGMPLMTEYFKNPEETSKVLTPDGWLKTGDIGEFDTNGHLRVIDRIKNLVKMQGGEYIALEKVEAVYRGNRFISNIMVQASADFPRPIAVIMPNEKVLADKAKELDISEDNMHSDRKVRSFVLRELQMTGRGAGLSEMEIISSVVITNEEWTPSSGLVTATQKLNRRALRERFKQEIDLCFNST</sequence>
<dbReference type="PANTHER" id="PTHR43272:SF83">
    <property type="entry name" value="ACYL-COA SYNTHETASE LONG-CHAIN, ISOFORM J"/>
    <property type="match status" value="1"/>
</dbReference>
<dbReference type="STRING" id="1283841.A0A084QZE0"/>
<evidence type="ECO:0000313" key="8">
    <source>
        <dbReference type="Proteomes" id="UP000028524"/>
    </source>
</evidence>